<evidence type="ECO:0000313" key="2">
    <source>
        <dbReference type="EMBL" id="PLR26420.1"/>
    </source>
</evidence>
<keyword evidence="1" id="KW-1133">Transmembrane helix</keyword>
<keyword evidence="1" id="KW-0812">Transmembrane</keyword>
<keyword evidence="1" id="KW-0472">Membrane</keyword>
<dbReference type="Proteomes" id="UP000234296">
    <property type="component" value="Unassembled WGS sequence"/>
</dbReference>
<protein>
    <submittedName>
        <fullName evidence="2">Uncharacterized protein</fullName>
    </submittedName>
</protein>
<comment type="caution">
    <text evidence="2">The sequence shown here is derived from an EMBL/GenBank/DDBJ whole genome shotgun (WGS) entry which is preliminary data.</text>
</comment>
<organism evidence="2 3">
    <name type="scientific">Pantoea endophytica</name>
    <dbReference type="NCBI Taxonomy" id="92488"/>
    <lineage>
        <taxon>Bacteria</taxon>
        <taxon>Pseudomonadati</taxon>
        <taxon>Pseudomonadota</taxon>
        <taxon>Gammaproteobacteria</taxon>
        <taxon>Enterobacterales</taxon>
        <taxon>Erwiniaceae</taxon>
        <taxon>Pantoea</taxon>
    </lineage>
</organism>
<accession>A0ABX4SXP9</accession>
<evidence type="ECO:0000313" key="3">
    <source>
        <dbReference type="Proteomes" id="UP000234296"/>
    </source>
</evidence>
<name>A0ABX4SXP9_9GAMM</name>
<reference evidence="3" key="1">
    <citation type="submission" date="2017-12" db="EMBL/GenBank/DDBJ databases">
        <title>The genome sequence of Pantoea sp. 596.</title>
        <authorList>
            <person name="Gao J."/>
            <person name="Mao X."/>
            <person name="Sun J."/>
        </authorList>
    </citation>
    <scope>NUCLEOTIDE SEQUENCE [LARGE SCALE GENOMIC DNA]</scope>
    <source>
        <strain evidence="3">596</strain>
    </source>
</reference>
<proteinExistence type="predicted"/>
<sequence>MIKFIKDSMCSLVRSLVWIYGPAILTIVFALLQAHFFPGSPVWPIAVFFIFALVIVARYIK</sequence>
<feature type="transmembrane region" description="Helical" evidence="1">
    <location>
        <begin position="12"/>
        <end position="36"/>
    </location>
</feature>
<gene>
    <name evidence="2" type="ORF">PZBJ_06460</name>
</gene>
<keyword evidence="3" id="KW-1185">Reference proteome</keyword>
<dbReference type="EMBL" id="PJRT01000005">
    <property type="protein sequence ID" value="PLR26420.1"/>
    <property type="molecule type" value="Genomic_DNA"/>
</dbReference>
<feature type="transmembrane region" description="Helical" evidence="1">
    <location>
        <begin position="42"/>
        <end position="60"/>
    </location>
</feature>
<evidence type="ECO:0000256" key="1">
    <source>
        <dbReference type="SAM" id="Phobius"/>
    </source>
</evidence>